<dbReference type="Proteomes" id="UP001177003">
    <property type="component" value="Chromosome 5"/>
</dbReference>
<dbReference type="EMBL" id="OX465081">
    <property type="protein sequence ID" value="CAI9284735.1"/>
    <property type="molecule type" value="Genomic_DNA"/>
</dbReference>
<dbReference type="AlphaFoldDB" id="A0AA35Z2K5"/>
<evidence type="ECO:0000313" key="2">
    <source>
        <dbReference type="EMBL" id="CAI9284735.1"/>
    </source>
</evidence>
<feature type="compositionally biased region" description="Acidic residues" evidence="1">
    <location>
        <begin position="130"/>
        <end position="142"/>
    </location>
</feature>
<name>A0AA35Z2K5_LACSI</name>
<accession>A0AA35Z2K5</accession>
<evidence type="ECO:0000313" key="3">
    <source>
        <dbReference type="Proteomes" id="UP001177003"/>
    </source>
</evidence>
<protein>
    <submittedName>
        <fullName evidence="2">Uncharacterized protein</fullName>
    </submittedName>
</protein>
<evidence type="ECO:0000256" key="1">
    <source>
        <dbReference type="SAM" id="MobiDB-lite"/>
    </source>
</evidence>
<sequence length="189" mass="21382">MHYTTFQSLSTLNKYVSSTKHVVLIQLLEQSLEPLEIVNIGSLLMWKPFKWLFTIENCKTVHEKLGLILSREEDYVEIHGIIIPILALSSKIINAAPSKDDFPITARMQKWTENPYVLVIKKGMIREDTDKDENDSAADMGDDLAQKMNSRPRLNKHIRFSTTSSSSSADDTKHRGSTPPVGDITEPLI</sequence>
<gene>
    <name evidence="2" type="ORF">LSALG_LOCUS24245</name>
</gene>
<keyword evidence="3" id="KW-1185">Reference proteome</keyword>
<organism evidence="2 3">
    <name type="scientific">Lactuca saligna</name>
    <name type="common">Willowleaf lettuce</name>
    <dbReference type="NCBI Taxonomy" id="75948"/>
    <lineage>
        <taxon>Eukaryota</taxon>
        <taxon>Viridiplantae</taxon>
        <taxon>Streptophyta</taxon>
        <taxon>Embryophyta</taxon>
        <taxon>Tracheophyta</taxon>
        <taxon>Spermatophyta</taxon>
        <taxon>Magnoliopsida</taxon>
        <taxon>eudicotyledons</taxon>
        <taxon>Gunneridae</taxon>
        <taxon>Pentapetalae</taxon>
        <taxon>asterids</taxon>
        <taxon>campanulids</taxon>
        <taxon>Asterales</taxon>
        <taxon>Asteraceae</taxon>
        <taxon>Cichorioideae</taxon>
        <taxon>Cichorieae</taxon>
        <taxon>Lactucinae</taxon>
        <taxon>Lactuca</taxon>
    </lineage>
</organism>
<feature type="region of interest" description="Disordered" evidence="1">
    <location>
        <begin position="129"/>
        <end position="189"/>
    </location>
</feature>
<proteinExistence type="predicted"/>
<reference evidence="2" key="1">
    <citation type="submission" date="2023-04" db="EMBL/GenBank/DDBJ databases">
        <authorList>
            <person name="Vijverberg K."/>
            <person name="Xiong W."/>
            <person name="Schranz E."/>
        </authorList>
    </citation>
    <scope>NUCLEOTIDE SEQUENCE</scope>
</reference>